<evidence type="ECO:0000256" key="2">
    <source>
        <dbReference type="RuleBase" id="RU003616"/>
    </source>
</evidence>
<dbReference type="InterPro" id="IPR008978">
    <property type="entry name" value="HSP20-like_chaperone"/>
</dbReference>
<gene>
    <name evidence="4" type="ORF">DSM104443_03599</name>
</gene>
<proteinExistence type="inferred from homology"/>
<protein>
    <recommendedName>
        <fullName evidence="3">SHSP domain-containing protein</fullName>
    </recommendedName>
</protein>
<dbReference type="PROSITE" id="PS01031">
    <property type="entry name" value="SHSP"/>
    <property type="match status" value="1"/>
</dbReference>
<dbReference type="KEGG" id="uru:DSM104443_03599"/>
<organism evidence="4 5">
    <name type="scientific">Usitatibacter rugosus</name>
    <dbReference type="NCBI Taxonomy" id="2732067"/>
    <lineage>
        <taxon>Bacteria</taxon>
        <taxon>Pseudomonadati</taxon>
        <taxon>Pseudomonadota</taxon>
        <taxon>Betaproteobacteria</taxon>
        <taxon>Nitrosomonadales</taxon>
        <taxon>Usitatibacteraceae</taxon>
        <taxon>Usitatibacter</taxon>
    </lineage>
</organism>
<dbReference type="InterPro" id="IPR002068">
    <property type="entry name" value="A-crystallin/Hsp20_dom"/>
</dbReference>
<dbReference type="Gene3D" id="2.60.40.790">
    <property type="match status" value="1"/>
</dbReference>
<dbReference type="CDD" id="cd06464">
    <property type="entry name" value="ACD_sHsps-like"/>
    <property type="match status" value="1"/>
</dbReference>
<dbReference type="SUPFAM" id="SSF49764">
    <property type="entry name" value="HSP20-like chaperones"/>
    <property type="match status" value="1"/>
</dbReference>
<evidence type="ECO:0000313" key="5">
    <source>
        <dbReference type="Proteomes" id="UP000501534"/>
    </source>
</evidence>
<comment type="similarity">
    <text evidence="1 2">Belongs to the small heat shock protein (HSP20) family.</text>
</comment>
<dbReference type="RefSeq" id="WP_171094783.1">
    <property type="nucleotide sequence ID" value="NZ_CP053069.1"/>
</dbReference>
<dbReference type="Proteomes" id="UP000501534">
    <property type="component" value="Chromosome"/>
</dbReference>
<accession>A0A6M4H1G4</accession>
<evidence type="ECO:0000256" key="1">
    <source>
        <dbReference type="PROSITE-ProRule" id="PRU00285"/>
    </source>
</evidence>
<name>A0A6M4H1G4_9PROT</name>
<dbReference type="EMBL" id="CP053069">
    <property type="protein sequence ID" value="QJR12513.1"/>
    <property type="molecule type" value="Genomic_DNA"/>
</dbReference>
<sequence>MPHLIRYEPLVNTLDGLFNDVFRAGYAPAQRDEPAPIRFDVRETGEAYTVAAELPGVKKDEIHVEIEGNEVTISAETKRDPEQNEGDKWLRTERYFGKVARRFALPQEVDESKAVAKFENGVLELALPKKAATAGRKLTVQ</sequence>
<dbReference type="InterPro" id="IPR031107">
    <property type="entry name" value="Small_HSP"/>
</dbReference>
<evidence type="ECO:0000313" key="4">
    <source>
        <dbReference type="EMBL" id="QJR12513.1"/>
    </source>
</evidence>
<dbReference type="AlphaFoldDB" id="A0A6M4H1G4"/>
<evidence type="ECO:0000259" key="3">
    <source>
        <dbReference type="PROSITE" id="PS01031"/>
    </source>
</evidence>
<dbReference type="Pfam" id="PF00011">
    <property type="entry name" value="HSP20"/>
    <property type="match status" value="1"/>
</dbReference>
<keyword evidence="5" id="KW-1185">Reference proteome</keyword>
<feature type="domain" description="SHSP" evidence="3">
    <location>
        <begin position="28"/>
        <end position="141"/>
    </location>
</feature>
<reference evidence="4 5" key="1">
    <citation type="submission" date="2020-04" db="EMBL/GenBank/DDBJ databases">
        <title>Usitatibacter rugosus gen. nov., sp. nov. and Usitatibacter palustris sp. nov., novel members of Usitatibacteraceae fam. nov. within the order Nitrosomonadales isolated from soil.</title>
        <authorList>
            <person name="Huber K.J."/>
            <person name="Neumann-Schaal M."/>
            <person name="Geppert A."/>
            <person name="Luckner M."/>
            <person name="Wanner G."/>
            <person name="Overmann J."/>
        </authorList>
    </citation>
    <scope>NUCLEOTIDE SEQUENCE [LARGE SCALE GENOMIC DNA]</scope>
    <source>
        <strain evidence="4 5">0125_3</strain>
    </source>
</reference>
<dbReference type="PANTHER" id="PTHR11527">
    <property type="entry name" value="HEAT-SHOCK PROTEIN 20 FAMILY MEMBER"/>
    <property type="match status" value="1"/>
</dbReference>